<evidence type="ECO:0000313" key="2">
    <source>
        <dbReference type="Proteomes" id="UP000704712"/>
    </source>
</evidence>
<sequence>MTAIIMLKAVEKKKRTSTDAILEYLEPKLEGQLGRDKRRDRQLDIQEKQLALEEERLKQDSEKTDALMAMMAPQMGFLAMLAEKLDE</sequence>
<dbReference type="Proteomes" id="UP000704712">
    <property type="component" value="Unassembled WGS sequence"/>
</dbReference>
<accession>A0A8S9U6R1</accession>
<evidence type="ECO:0000313" key="1">
    <source>
        <dbReference type="EMBL" id="KAF4135067.1"/>
    </source>
</evidence>
<dbReference type="AlphaFoldDB" id="A0A8S9U6R1"/>
<gene>
    <name evidence="1" type="ORF">GN958_ATG15737</name>
</gene>
<proteinExistence type="predicted"/>
<name>A0A8S9U6R1_PHYIN</name>
<reference evidence="1" key="1">
    <citation type="submission" date="2020-03" db="EMBL/GenBank/DDBJ databases">
        <title>Hybrid Assembly of Korean Phytophthora infestans isolates.</title>
        <authorList>
            <person name="Prokchorchik M."/>
            <person name="Lee Y."/>
            <person name="Seo J."/>
            <person name="Cho J.-H."/>
            <person name="Park Y.-E."/>
            <person name="Jang D.-C."/>
            <person name="Im J.-S."/>
            <person name="Choi J.-G."/>
            <person name="Park H.-J."/>
            <person name="Lee G.-B."/>
            <person name="Lee Y.-G."/>
            <person name="Hong S.-Y."/>
            <person name="Cho K."/>
            <person name="Sohn K.H."/>
        </authorList>
    </citation>
    <scope>NUCLEOTIDE SEQUENCE</scope>
    <source>
        <strain evidence="1">KR_2_A2</strain>
    </source>
</reference>
<comment type="caution">
    <text evidence="1">The sequence shown here is derived from an EMBL/GenBank/DDBJ whole genome shotgun (WGS) entry which is preliminary data.</text>
</comment>
<dbReference type="EMBL" id="JAACNO010002206">
    <property type="protein sequence ID" value="KAF4135067.1"/>
    <property type="molecule type" value="Genomic_DNA"/>
</dbReference>
<protein>
    <submittedName>
        <fullName evidence="1">Uncharacterized protein</fullName>
    </submittedName>
</protein>
<organism evidence="1 2">
    <name type="scientific">Phytophthora infestans</name>
    <name type="common">Potato late blight agent</name>
    <name type="synonym">Botrytis infestans</name>
    <dbReference type="NCBI Taxonomy" id="4787"/>
    <lineage>
        <taxon>Eukaryota</taxon>
        <taxon>Sar</taxon>
        <taxon>Stramenopiles</taxon>
        <taxon>Oomycota</taxon>
        <taxon>Peronosporomycetes</taxon>
        <taxon>Peronosporales</taxon>
        <taxon>Peronosporaceae</taxon>
        <taxon>Phytophthora</taxon>
    </lineage>
</organism>